<gene>
    <name evidence="1" type="ORF">TI39_contig469g00002</name>
</gene>
<evidence type="ECO:0000313" key="2">
    <source>
        <dbReference type="Proteomes" id="UP000033647"/>
    </source>
</evidence>
<dbReference type="EMBL" id="LAFY01000461">
    <property type="protein sequence ID" value="KJX97699.1"/>
    <property type="molecule type" value="Genomic_DNA"/>
</dbReference>
<organism evidence="1 2">
    <name type="scientific">Zymoseptoria brevis</name>
    <dbReference type="NCBI Taxonomy" id="1047168"/>
    <lineage>
        <taxon>Eukaryota</taxon>
        <taxon>Fungi</taxon>
        <taxon>Dikarya</taxon>
        <taxon>Ascomycota</taxon>
        <taxon>Pezizomycotina</taxon>
        <taxon>Dothideomycetes</taxon>
        <taxon>Dothideomycetidae</taxon>
        <taxon>Mycosphaerellales</taxon>
        <taxon>Mycosphaerellaceae</taxon>
        <taxon>Zymoseptoria</taxon>
    </lineage>
</organism>
<dbReference type="Proteomes" id="UP000033647">
    <property type="component" value="Unassembled WGS sequence"/>
</dbReference>
<accession>A0A0F4GJU4</accession>
<proteinExistence type="predicted"/>
<dbReference type="AlphaFoldDB" id="A0A0F4GJU4"/>
<sequence length="64" mass="7132">MAGAPPKKDYLDKALEKLESMIGKKSGKNIDPNKYSKQNEKITDKIRQMVEKATGKKIPAKVSN</sequence>
<reference evidence="1 2" key="1">
    <citation type="submission" date="2015-03" db="EMBL/GenBank/DDBJ databases">
        <title>RNA-seq based gene annotation and comparative genomics of four Zymoseptoria species reveal species-specific pathogenicity related genes and transposable element activity.</title>
        <authorList>
            <person name="Grandaubert J."/>
            <person name="Bhattacharyya A."/>
            <person name="Stukenbrock E.H."/>
        </authorList>
    </citation>
    <scope>NUCLEOTIDE SEQUENCE [LARGE SCALE GENOMIC DNA]</scope>
    <source>
        <strain evidence="1 2">Zb18110</strain>
    </source>
</reference>
<comment type="caution">
    <text evidence="1">The sequence shown here is derived from an EMBL/GenBank/DDBJ whole genome shotgun (WGS) entry which is preliminary data.</text>
</comment>
<name>A0A0F4GJU4_9PEZI</name>
<protein>
    <submittedName>
        <fullName evidence="1">Uncharacterized protein</fullName>
    </submittedName>
</protein>
<dbReference type="OrthoDB" id="3050608at2759"/>
<keyword evidence="2" id="KW-1185">Reference proteome</keyword>
<evidence type="ECO:0000313" key="1">
    <source>
        <dbReference type="EMBL" id="KJX97699.1"/>
    </source>
</evidence>